<dbReference type="HOGENOM" id="CLU_042661_1_0_10"/>
<feature type="transmembrane region" description="Helical" evidence="1">
    <location>
        <begin position="330"/>
        <end position="348"/>
    </location>
</feature>
<evidence type="ECO:0000313" key="3">
    <source>
        <dbReference type="Proteomes" id="UP000007435"/>
    </source>
</evidence>
<dbReference type="RefSeq" id="WP_013408929.1">
    <property type="nucleotide sequence ID" value="NC_014655.1"/>
</dbReference>
<keyword evidence="3" id="KW-1185">Reference proteome</keyword>
<feature type="transmembrane region" description="Helical" evidence="1">
    <location>
        <begin position="248"/>
        <end position="268"/>
    </location>
</feature>
<dbReference type="AlphaFoldDB" id="E4RV03"/>
<dbReference type="OrthoDB" id="140980at2"/>
<sequence>MAHKHDIPSLDESFEFSPELKKKLLLSAVIGVILVALGAFLISKGWTPGSHHEVAHHDASHDAGHHGATLANRLVANLWMNSVYFIGISLVGLFFIAYNYVAKAGWMASIKRVAEAFPSFVIVPAVIMLALFLIPSTRHMIFHWTHDGIMDPNSPNYDAIIATKSWFLNVPFFVIRMVVYFVIWYYLWLQVRKFSLLEDQYGGLEYYTKSRNYSKIFLLFFAVTSSTAAWDLSMSIDTHWFSTMFGWYHLSSWHVAGLAAIMLTILLLKENGYLKAVKMSTIHDLGKLIFGFSIFWTYTWFSQYLLIFYANLPEETIYFEERVNGYGGRYFAPFIINLILNFVFPFLILMARNSKRNFTLLKLACCSILLGHWFDFYQIIMPGVAKDQGGIGIIEIGTTLTFASLLIYFVANQLTKANLYPKKHPFLEESVHHDI</sequence>
<reference key="1">
    <citation type="submission" date="2010-11" db="EMBL/GenBank/DDBJ databases">
        <title>The complete genome of Leadbetterella byssophila DSM 17132.</title>
        <authorList>
            <consortium name="US DOE Joint Genome Institute (JGI-PGF)"/>
            <person name="Lucas S."/>
            <person name="Copeland A."/>
            <person name="Lapidus A."/>
            <person name="Glavina del Rio T."/>
            <person name="Dalin E."/>
            <person name="Tice H."/>
            <person name="Bruce D."/>
            <person name="Goodwin L."/>
            <person name="Pitluck S."/>
            <person name="Kyrpides N."/>
            <person name="Mavromatis K."/>
            <person name="Ivanova N."/>
            <person name="Teshima H."/>
            <person name="Brettin T."/>
            <person name="Detter J.C."/>
            <person name="Han C."/>
            <person name="Tapia R."/>
            <person name="Land M."/>
            <person name="Hauser L."/>
            <person name="Markowitz V."/>
            <person name="Cheng J.-F."/>
            <person name="Hugenholtz P."/>
            <person name="Woyke T."/>
            <person name="Wu D."/>
            <person name="Tindall B."/>
            <person name="Pomrenke H.G."/>
            <person name="Brambilla E."/>
            <person name="Klenk H.-P."/>
            <person name="Eisen J.A."/>
        </authorList>
    </citation>
    <scope>NUCLEOTIDE SEQUENCE [LARGE SCALE GENOMIC DNA]</scope>
    <source>
        <strain>DSM 17132</strain>
    </source>
</reference>
<accession>E4RV03</accession>
<dbReference type="PANTHER" id="PTHR43044:SF1">
    <property type="entry name" value="QUINOL:CYTOCHROME C OXIDOREDUCTASE QUINONE-BINDING SUBUNIT 2"/>
    <property type="match status" value="1"/>
</dbReference>
<keyword evidence="1" id="KW-1133">Transmembrane helix</keyword>
<dbReference type="PANTHER" id="PTHR43044">
    <property type="match status" value="1"/>
</dbReference>
<feature type="transmembrane region" description="Helical" evidence="1">
    <location>
        <begin position="216"/>
        <end position="236"/>
    </location>
</feature>
<feature type="transmembrane region" description="Helical" evidence="1">
    <location>
        <begin position="24"/>
        <end position="42"/>
    </location>
</feature>
<gene>
    <name evidence="2" type="ordered locus">Lbys_2189</name>
</gene>
<proteinExistence type="predicted"/>
<keyword evidence="1" id="KW-0812">Transmembrane</keyword>
<feature type="transmembrane region" description="Helical" evidence="1">
    <location>
        <begin position="166"/>
        <end position="187"/>
    </location>
</feature>
<dbReference type="KEGG" id="lby:Lbys_2189"/>
<keyword evidence="1" id="KW-0472">Membrane</keyword>
<dbReference type="Proteomes" id="UP000007435">
    <property type="component" value="Chromosome"/>
</dbReference>
<protein>
    <submittedName>
        <fullName evidence="2">Quinol:cytochrome c oxidoreductase quinone-binding subunit 2</fullName>
    </submittedName>
</protein>
<feature type="transmembrane region" description="Helical" evidence="1">
    <location>
        <begin position="82"/>
        <end position="101"/>
    </location>
</feature>
<feature type="transmembrane region" description="Helical" evidence="1">
    <location>
        <begin position="360"/>
        <end position="380"/>
    </location>
</feature>
<dbReference type="eggNOG" id="COG4531">
    <property type="taxonomic scope" value="Bacteria"/>
</dbReference>
<reference evidence="2 3" key="2">
    <citation type="journal article" date="2011" name="Stand. Genomic Sci.">
        <title>Complete genome sequence of Leadbetterella byssophila type strain (4M15).</title>
        <authorList>
            <person name="Abt B."/>
            <person name="Teshima H."/>
            <person name="Lucas S."/>
            <person name="Lapidus A."/>
            <person name="Del Rio T.G."/>
            <person name="Nolan M."/>
            <person name="Tice H."/>
            <person name="Cheng J.F."/>
            <person name="Pitluck S."/>
            <person name="Liolios K."/>
            <person name="Pagani I."/>
            <person name="Ivanova N."/>
            <person name="Mavromatis K."/>
            <person name="Pati A."/>
            <person name="Tapia R."/>
            <person name="Han C."/>
            <person name="Goodwin L."/>
            <person name="Chen A."/>
            <person name="Palaniappan K."/>
            <person name="Land M."/>
            <person name="Hauser L."/>
            <person name="Chang Y.J."/>
            <person name="Jeffries C.D."/>
            <person name="Rohde M."/>
            <person name="Goker M."/>
            <person name="Tindall B.J."/>
            <person name="Detter J.C."/>
            <person name="Woyke T."/>
            <person name="Bristow J."/>
            <person name="Eisen J.A."/>
            <person name="Markowitz V."/>
            <person name="Hugenholtz P."/>
            <person name="Klenk H.P."/>
            <person name="Kyrpides N.C."/>
        </authorList>
    </citation>
    <scope>NUCLEOTIDE SEQUENCE [LARGE SCALE GENOMIC DNA]</scope>
    <source>
        <strain evidence="3">DSM 17132 / JCM 16389 / KACC 11308 / NBRC 106382 / 4M15</strain>
    </source>
</reference>
<name>E4RV03_LEAB4</name>
<dbReference type="EMBL" id="CP002305">
    <property type="protein sequence ID" value="ADQ17883.1"/>
    <property type="molecule type" value="Genomic_DNA"/>
</dbReference>
<organism evidence="2 3">
    <name type="scientific">Leadbetterella byssophila (strain DSM 17132 / JCM 16389 / KACC 11308 / NBRC 106382 / 4M15)</name>
    <dbReference type="NCBI Taxonomy" id="649349"/>
    <lineage>
        <taxon>Bacteria</taxon>
        <taxon>Pseudomonadati</taxon>
        <taxon>Bacteroidota</taxon>
        <taxon>Cytophagia</taxon>
        <taxon>Cytophagales</taxon>
        <taxon>Leadbetterellaceae</taxon>
        <taxon>Leadbetterella</taxon>
    </lineage>
</organism>
<feature type="transmembrane region" description="Helical" evidence="1">
    <location>
        <begin position="288"/>
        <end position="310"/>
    </location>
</feature>
<evidence type="ECO:0000256" key="1">
    <source>
        <dbReference type="SAM" id="Phobius"/>
    </source>
</evidence>
<feature type="transmembrane region" description="Helical" evidence="1">
    <location>
        <begin position="113"/>
        <end position="134"/>
    </location>
</feature>
<dbReference type="STRING" id="649349.Lbys_2189"/>
<feature type="transmembrane region" description="Helical" evidence="1">
    <location>
        <begin position="392"/>
        <end position="411"/>
    </location>
</feature>
<evidence type="ECO:0000313" key="2">
    <source>
        <dbReference type="EMBL" id="ADQ17883.1"/>
    </source>
</evidence>